<sequence length="310" mass="32096">MTFRRPAPPPNRRAVLRATALAVPAVVGLGALAGCTDYDDSPDALLPLLSAAESDARTARGLGAGAERVAAVRSAHARALRREVDRLNRPRSSEPSEPPAAAPDREALGQRLDAARTQAARLVPQLPAHRAGLAGAVATRCAAVQQLDEAFGAGQPGPLQRVSAATPDEAATGPLQQALAAEHAAEWVYTTVTAFLPGSYENGLTAGGEAHRDRRTACETLLRAAGATPRSAQPAYSGDDPVSDRDSAVRLVIDAETDATRAWHGVLERTDDAGLRDVATQALVGSATRATSWRLDAGDTPAAVALPGRG</sequence>
<gene>
    <name evidence="4" type="ORF">GCM10009676_02250</name>
</gene>
<reference evidence="5" key="1">
    <citation type="journal article" date="2019" name="Int. J. Syst. Evol. Microbiol.">
        <title>The Global Catalogue of Microorganisms (GCM) 10K type strain sequencing project: providing services to taxonomists for standard genome sequencing and annotation.</title>
        <authorList>
            <consortium name="The Broad Institute Genomics Platform"/>
            <consortium name="The Broad Institute Genome Sequencing Center for Infectious Disease"/>
            <person name="Wu L."/>
            <person name="Ma J."/>
        </authorList>
    </citation>
    <scope>NUCLEOTIDE SEQUENCE [LARGE SCALE GENOMIC DNA]</scope>
    <source>
        <strain evidence="5">JCM 13023</strain>
    </source>
</reference>
<dbReference type="InterPro" id="IPR006311">
    <property type="entry name" value="TAT_signal"/>
</dbReference>
<dbReference type="InterPro" id="IPR012347">
    <property type="entry name" value="Ferritin-like"/>
</dbReference>
<protein>
    <submittedName>
        <fullName evidence="4">Ferritin-like domain-containing protein</fullName>
    </submittedName>
</protein>
<dbReference type="PROSITE" id="PS51318">
    <property type="entry name" value="TAT"/>
    <property type="match status" value="1"/>
</dbReference>
<dbReference type="Pfam" id="PF14530">
    <property type="entry name" value="DUF4439"/>
    <property type="match status" value="1"/>
</dbReference>
<feature type="compositionally biased region" description="Basic and acidic residues" evidence="1">
    <location>
        <begin position="82"/>
        <end position="94"/>
    </location>
</feature>
<comment type="caution">
    <text evidence="4">The sequence shown here is derived from an EMBL/GenBank/DDBJ whole genome shotgun (WGS) entry which is preliminary data.</text>
</comment>
<keyword evidence="2" id="KW-0732">Signal</keyword>
<evidence type="ECO:0000259" key="3">
    <source>
        <dbReference type="Pfam" id="PF14530"/>
    </source>
</evidence>
<dbReference type="PROSITE" id="PS51257">
    <property type="entry name" value="PROKAR_LIPOPROTEIN"/>
    <property type="match status" value="1"/>
</dbReference>
<dbReference type="Gene3D" id="1.20.1260.10">
    <property type="match status" value="1"/>
</dbReference>
<feature type="chain" id="PRO_5047005814" evidence="2">
    <location>
        <begin position="34"/>
        <end position="310"/>
    </location>
</feature>
<evidence type="ECO:0000313" key="4">
    <source>
        <dbReference type="EMBL" id="GAA1224306.1"/>
    </source>
</evidence>
<dbReference type="CDD" id="cd00657">
    <property type="entry name" value="Ferritin_like"/>
    <property type="match status" value="1"/>
</dbReference>
<dbReference type="InterPro" id="IPR009078">
    <property type="entry name" value="Ferritin-like_SF"/>
</dbReference>
<dbReference type="Proteomes" id="UP001500653">
    <property type="component" value="Unassembled WGS sequence"/>
</dbReference>
<organism evidence="4 5">
    <name type="scientific">Prauserella halophila</name>
    <dbReference type="NCBI Taxonomy" id="185641"/>
    <lineage>
        <taxon>Bacteria</taxon>
        <taxon>Bacillati</taxon>
        <taxon>Actinomycetota</taxon>
        <taxon>Actinomycetes</taxon>
        <taxon>Pseudonocardiales</taxon>
        <taxon>Pseudonocardiaceae</taxon>
        <taxon>Prauserella</taxon>
    </lineage>
</organism>
<feature type="signal peptide" evidence="2">
    <location>
        <begin position="1"/>
        <end position="33"/>
    </location>
</feature>
<dbReference type="InterPro" id="IPR029447">
    <property type="entry name" value="DUF4439"/>
</dbReference>
<dbReference type="EMBL" id="BAAALN010000001">
    <property type="protein sequence ID" value="GAA1224306.1"/>
    <property type="molecule type" value="Genomic_DNA"/>
</dbReference>
<evidence type="ECO:0000313" key="5">
    <source>
        <dbReference type="Proteomes" id="UP001500653"/>
    </source>
</evidence>
<feature type="domain" description="DUF4439" evidence="3">
    <location>
        <begin position="175"/>
        <end position="309"/>
    </location>
</feature>
<name>A0ABP4GGL6_9PSEU</name>
<evidence type="ECO:0000256" key="1">
    <source>
        <dbReference type="SAM" id="MobiDB-lite"/>
    </source>
</evidence>
<dbReference type="RefSeq" id="WP_344056122.1">
    <property type="nucleotide sequence ID" value="NZ_BAAALN010000001.1"/>
</dbReference>
<keyword evidence="5" id="KW-1185">Reference proteome</keyword>
<feature type="region of interest" description="Disordered" evidence="1">
    <location>
        <begin position="82"/>
        <end position="105"/>
    </location>
</feature>
<proteinExistence type="predicted"/>
<evidence type="ECO:0000256" key="2">
    <source>
        <dbReference type="SAM" id="SignalP"/>
    </source>
</evidence>
<dbReference type="SUPFAM" id="SSF47240">
    <property type="entry name" value="Ferritin-like"/>
    <property type="match status" value="1"/>
</dbReference>
<accession>A0ABP4GGL6</accession>